<evidence type="ECO:0000313" key="3">
    <source>
        <dbReference type="Proteomes" id="UP000322619"/>
    </source>
</evidence>
<gene>
    <name evidence="2" type="primary">cpaB</name>
    <name evidence="2" type="ORF">FXB42_05755</name>
</gene>
<dbReference type="InterPro" id="IPR036732">
    <property type="entry name" value="AFP_Neu5c_C_sf"/>
</dbReference>
<dbReference type="NCBIfam" id="TIGR03177">
    <property type="entry name" value="pilus_cpaB"/>
    <property type="match status" value="1"/>
</dbReference>
<dbReference type="EMBL" id="VSLA01000007">
    <property type="protein sequence ID" value="TYC87162.1"/>
    <property type="molecule type" value="Genomic_DNA"/>
</dbReference>
<dbReference type="CDD" id="cd11614">
    <property type="entry name" value="SAF_CpaB_FlgA_like"/>
    <property type="match status" value="1"/>
</dbReference>
<dbReference type="InterPro" id="IPR013974">
    <property type="entry name" value="SAF"/>
</dbReference>
<feature type="domain" description="SAF" evidence="1">
    <location>
        <begin position="39"/>
        <end position="101"/>
    </location>
</feature>
<reference evidence="2 3" key="1">
    <citation type="submission" date="2019-08" db="EMBL/GenBank/DDBJ databases">
        <title>Isolation and enrichment of carboxydotrophic bacteria from anaerobic sludge for the production of bio-based chemicals from syngas.</title>
        <authorList>
            <person name="Antares A.L."/>
            <person name="Moreira J."/>
            <person name="Diender M."/>
            <person name="Parshina S.N."/>
            <person name="Stams A.J.M."/>
            <person name="Alves M."/>
            <person name="Alves J.I."/>
            <person name="Sousa D.Z."/>
        </authorList>
    </citation>
    <scope>NUCLEOTIDE SEQUENCE [LARGE SCALE GENOMIC DNA]</scope>
    <source>
        <strain evidence="2 3">JM</strain>
    </source>
</reference>
<protein>
    <submittedName>
        <fullName evidence="2">Flp pilus assembly protein CpaB</fullName>
    </submittedName>
</protein>
<organism evidence="2 3">
    <name type="scientific">Acetobacterium wieringae</name>
    <dbReference type="NCBI Taxonomy" id="52694"/>
    <lineage>
        <taxon>Bacteria</taxon>
        <taxon>Bacillati</taxon>
        <taxon>Bacillota</taxon>
        <taxon>Clostridia</taxon>
        <taxon>Eubacteriales</taxon>
        <taxon>Eubacteriaceae</taxon>
        <taxon>Acetobacterium</taxon>
    </lineage>
</organism>
<dbReference type="Pfam" id="PF16976">
    <property type="entry name" value="RcpC"/>
    <property type="match status" value="1"/>
</dbReference>
<dbReference type="SMART" id="SM00858">
    <property type="entry name" value="SAF"/>
    <property type="match status" value="1"/>
</dbReference>
<sequence>MEKSMKKLVIIALIVSVITGFAVFQFAISLQKGKDQATQPVVLATQAIPKGTVIEKEMLTTEEVPIEMVHQLSIANPEDVLGRITKENIEANEQILTSRLSDTNQENNNLSYAIEPNYRALTILVDEEKGVAGYLTKGDHVDLVTIWIKQDKTIVSEYVVENIEILEIGPISTGDKGGEYTSVTVSVPATEVEKVTYALSIDQTPKYRLVLRSPVDKAILGPKPFMP</sequence>
<accession>A0A5D0WSE1</accession>
<proteinExistence type="predicted"/>
<dbReference type="SUPFAM" id="SSF51269">
    <property type="entry name" value="AFP III-like domain"/>
    <property type="match status" value="1"/>
</dbReference>
<dbReference type="InterPro" id="IPR017592">
    <property type="entry name" value="Pilus_assmbl_Flp-typ_CpaB"/>
</dbReference>
<dbReference type="AlphaFoldDB" id="A0A5D0WSE1"/>
<dbReference type="Pfam" id="PF08666">
    <property type="entry name" value="SAF"/>
    <property type="match status" value="1"/>
</dbReference>
<dbReference type="Proteomes" id="UP000322619">
    <property type="component" value="Unassembled WGS sequence"/>
</dbReference>
<dbReference type="InterPro" id="IPR031571">
    <property type="entry name" value="RcpC_dom"/>
</dbReference>
<dbReference type="Gene3D" id="3.90.1210.10">
    <property type="entry name" value="Antifreeze-like/N-acetylneuraminic acid synthase C-terminal domain"/>
    <property type="match status" value="1"/>
</dbReference>
<evidence type="ECO:0000313" key="2">
    <source>
        <dbReference type="EMBL" id="TYC87162.1"/>
    </source>
</evidence>
<comment type="caution">
    <text evidence="2">The sequence shown here is derived from an EMBL/GenBank/DDBJ whole genome shotgun (WGS) entry which is preliminary data.</text>
</comment>
<evidence type="ECO:0000259" key="1">
    <source>
        <dbReference type="SMART" id="SM00858"/>
    </source>
</evidence>
<name>A0A5D0WSE1_9FIRM</name>